<dbReference type="SMART" id="SM00248">
    <property type="entry name" value="ANK"/>
    <property type="match status" value="3"/>
</dbReference>
<dbReference type="Pfam" id="PF12796">
    <property type="entry name" value="Ank_2"/>
    <property type="match status" value="1"/>
</dbReference>
<keyword evidence="6" id="KW-1185">Reference proteome</keyword>
<keyword evidence="2 3" id="KW-0040">ANK repeat</keyword>
<dbReference type="PANTHER" id="PTHR23206:SF7">
    <property type="entry name" value="PROTEIN KINASE DOMAIN-CONTAINING PROTEIN"/>
    <property type="match status" value="1"/>
</dbReference>
<comment type="caution">
    <text evidence="5">The sequence shown here is derived from an EMBL/GenBank/DDBJ whole genome shotgun (WGS) entry which is preliminary data.</text>
</comment>
<dbReference type="AlphaFoldDB" id="A0AAN6M638"/>
<dbReference type="Proteomes" id="UP001280581">
    <property type="component" value="Unassembled WGS sequence"/>
</dbReference>
<name>A0AAN6M638_9PLEO</name>
<dbReference type="PROSITE" id="PS50181">
    <property type="entry name" value="FBOX"/>
    <property type="match status" value="1"/>
</dbReference>
<protein>
    <recommendedName>
        <fullName evidence="4">F-box domain-containing protein</fullName>
    </recommendedName>
</protein>
<evidence type="ECO:0000313" key="6">
    <source>
        <dbReference type="Proteomes" id="UP001280581"/>
    </source>
</evidence>
<dbReference type="PANTHER" id="PTHR23206">
    <property type="entry name" value="MASK PROTEIN"/>
    <property type="match status" value="1"/>
</dbReference>
<dbReference type="EMBL" id="WVTA01000003">
    <property type="protein sequence ID" value="KAK3214937.1"/>
    <property type="molecule type" value="Genomic_DNA"/>
</dbReference>
<gene>
    <name evidence="5" type="ORF">GRF29_19g1735343</name>
</gene>
<dbReference type="InterPro" id="IPR002110">
    <property type="entry name" value="Ankyrin_rpt"/>
</dbReference>
<keyword evidence="1" id="KW-0677">Repeat</keyword>
<proteinExistence type="predicted"/>
<evidence type="ECO:0000256" key="2">
    <source>
        <dbReference type="ARBA" id="ARBA00023043"/>
    </source>
</evidence>
<evidence type="ECO:0000256" key="1">
    <source>
        <dbReference type="ARBA" id="ARBA00022737"/>
    </source>
</evidence>
<dbReference type="InterPro" id="IPR036770">
    <property type="entry name" value="Ankyrin_rpt-contain_sf"/>
</dbReference>
<reference evidence="5 6" key="1">
    <citation type="submission" date="2021-02" db="EMBL/GenBank/DDBJ databases">
        <title>Genome assembly of Pseudopithomyces chartarum.</title>
        <authorList>
            <person name="Jauregui R."/>
            <person name="Singh J."/>
            <person name="Voisey C."/>
        </authorList>
    </citation>
    <scope>NUCLEOTIDE SEQUENCE [LARGE SCALE GENOMIC DNA]</scope>
    <source>
        <strain evidence="5 6">AGR01</strain>
    </source>
</reference>
<dbReference type="InterPro" id="IPR051631">
    <property type="entry name" value="Ankyrin-KH/SAM_domain"/>
</dbReference>
<sequence length="504" mass="57305">MGFAELPKEILQIILNYAIIVRGLRRGMRLRLVCKRFAAETIDTLFTYRSLDDLYAQRCGPYYPMAIPPFTRTYLEYRVHNTEDDSDRCPILSYFRIIIRDVMKENANLEYNYCVRLLCGIIAAGGKYEIYQLFRLTPDFRTPLSGAKYMEYDQLVNALFIAAVVTNTTPIIERQIALFKEKKWGYLLARNIETFDRLAVRYANQDTMRLLLSSGDPTGIDEARRNNMFVEAAAQGNLPLVQWIHDFRWSAESWDFRNRKKRYETNLVFKQALKTPSLEVWDYLVEKRQEYKLQTSMSHDTQTQRLTNCAMQGGEMAMMEHLLELGADKNGNDNSSYSAELRGRTPLLEACKYGDEDAIKLLVTRGADTSSAVVIAAAEGHTHLVQYLLGQGADPSGGLSRAAEKGYMDIVRILLDAGVDAGETDGRPKYPGLPPVRPSPVPIACAIGLEHVEMVRLLRERGARVDGYPGQECLRVANEDELESMLILLREWGVFEEEPVFSLA</sequence>
<evidence type="ECO:0000259" key="4">
    <source>
        <dbReference type="PROSITE" id="PS50181"/>
    </source>
</evidence>
<feature type="domain" description="F-box" evidence="4">
    <location>
        <begin position="1"/>
        <end position="51"/>
    </location>
</feature>
<dbReference type="InterPro" id="IPR001810">
    <property type="entry name" value="F-box_dom"/>
</dbReference>
<dbReference type="Gene3D" id="1.25.40.20">
    <property type="entry name" value="Ankyrin repeat-containing domain"/>
    <property type="match status" value="1"/>
</dbReference>
<dbReference type="PROSITE" id="PS50088">
    <property type="entry name" value="ANK_REPEAT"/>
    <property type="match status" value="1"/>
</dbReference>
<dbReference type="GO" id="GO:0005737">
    <property type="term" value="C:cytoplasm"/>
    <property type="evidence" value="ECO:0007669"/>
    <property type="project" value="TreeGrafter"/>
</dbReference>
<dbReference type="PROSITE" id="PS50297">
    <property type="entry name" value="ANK_REP_REGION"/>
    <property type="match status" value="1"/>
</dbReference>
<organism evidence="5 6">
    <name type="scientific">Pseudopithomyces chartarum</name>
    <dbReference type="NCBI Taxonomy" id="1892770"/>
    <lineage>
        <taxon>Eukaryota</taxon>
        <taxon>Fungi</taxon>
        <taxon>Dikarya</taxon>
        <taxon>Ascomycota</taxon>
        <taxon>Pezizomycotina</taxon>
        <taxon>Dothideomycetes</taxon>
        <taxon>Pleosporomycetidae</taxon>
        <taxon>Pleosporales</taxon>
        <taxon>Massarineae</taxon>
        <taxon>Didymosphaeriaceae</taxon>
        <taxon>Pseudopithomyces</taxon>
    </lineage>
</organism>
<dbReference type="SUPFAM" id="SSF48403">
    <property type="entry name" value="Ankyrin repeat"/>
    <property type="match status" value="1"/>
</dbReference>
<feature type="repeat" description="ANK" evidence="3">
    <location>
        <begin position="342"/>
        <end position="374"/>
    </location>
</feature>
<accession>A0AAN6M638</accession>
<evidence type="ECO:0000256" key="3">
    <source>
        <dbReference type="PROSITE-ProRule" id="PRU00023"/>
    </source>
</evidence>
<evidence type="ECO:0000313" key="5">
    <source>
        <dbReference type="EMBL" id="KAK3214937.1"/>
    </source>
</evidence>